<feature type="domain" description="Major facilitator superfamily (MFS) profile" evidence="6">
    <location>
        <begin position="55"/>
        <end position="470"/>
    </location>
</feature>
<feature type="transmembrane region" description="Helical" evidence="5">
    <location>
        <begin position="209"/>
        <end position="233"/>
    </location>
</feature>
<dbReference type="InterPro" id="IPR020846">
    <property type="entry name" value="MFS_dom"/>
</dbReference>
<comment type="caution">
    <text evidence="7">The sequence shown here is derived from an EMBL/GenBank/DDBJ whole genome shotgun (WGS) entry which is preliminary data.</text>
</comment>
<dbReference type="Pfam" id="PF07690">
    <property type="entry name" value="MFS_1"/>
    <property type="match status" value="1"/>
</dbReference>
<evidence type="ECO:0000256" key="3">
    <source>
        <dbReference type="ARBA" id="ARBA00022989"/>
    </source>
</evidence>
<keyword evidence="4 5" id="KW-0472">Membrane</keyword>
<dbReference type="SUPFAM" id="SSF103473">
    <property type="entry name" value="MFS general substrate transporter"/>
    <property type="match status" value="1"/>
</dbReference>
<dbReference type="PRINTS" id="PR01035">
    <property type="entry name" value="TCRTETA"/>
</dbReference>
<keyword evidence="3 5" id="KW-1133">Transmembrane helix</keyword>
<dbReference type="PROSITE" id="PS50850">
    <property type="entry name" value="MFS"/>
    <property type="match status" value="1"/>
</dbReference>
<evidence type="ECO:0000256" key="5">
    <source>
        <dbReference type="SAM" id="Phobius"/>
    </source>
</evidence>
<name>A0AAD6N1C9_9EURO</name>
<accession>A0AAD6N1C9</accession>
<feature type="transmembrane region" description="Helical" evidence="5">
    <location>
        <begin position="439"/>
        <end position="462"/>
    </location>
</feature>
<dbReference type="GO" id="GO:0005886">
    <property type="term" value="C:plasma membrane"/>
    <property type="evidence" value="ECO:0007669"/>
    <property type="project" value="TreeGrafter"/>
</dbReference>
<dbReference type="Gene3D" id="1.20.1250.20">
    <property type="entry name" value="MFS general substrate transporter like domains"/>
    <property type="match status" value="1"/>
</dbReference>
<dbReference type="PANTHER" id="PTHR23501:SF59">
    <property type="entry name" value="MAJOR FACILITATOR SUPERFAMILY (MFS) PROFILE DOMAIN-CONTAINING PROTEIN-RELATED"/>
    <property type="match status" value="1"/>
</dbReference>
<evidence type="ECO:0000256" key="2">
    <source>
        <dbReference type="ARBA" id="ARBA00022692"/>
    </source>
</evidence>
<evidence type="ECO:0000259" key="6">
    <source>
        <dbReference type="PROSITE" id="PS50850"/>
    </source>
</evidence>
<feature type="transmembrane region" description="Helical" evidence="5">
    <location>
        <begin position="121"/>
        <end position="139"/>
    </location>
</feature>
<dbReference type="EMBL" id="JAQJAN010000001">
    <property type="protein sequence ID" value="KAJ5741101.1"/>
    <property type="molecule type" value="Genomic_DNA"/>
</dbReference>
<feature type="transmembrane region" description="Helical" evidence="5">
    <location>
        <begin position="310"/>
        <end position="329"/>
    </location>
</feature>
<keyword evidence="2 5" id="KW-0812">Transmembrane</keyword>
<dbReference type="GO" id="GO:0022857">
    <property type="term" value="F:transmembrane transporter activity"/>
    <property type="evidence" value="ECO:0007669"/>
    <property type="project" value="InterPro"/>
</dbReference>
<feature type="transmembrane region" description="Helical" evidence="5">
    <location>
        <begin position="369"/>
        <end position="395"/>
    </location>
</feature>
<evidence type="ECO:0000256" key="4">
    <source>
        <dbReference type="ARBA" id="ARBA00023136"/>
    </source>
</evidence>
<proteinExistence type="predicted"/>
<dbReference type="Proteomes" id="UP001215712">
    <property type="component" value="Unassembled WGS sequence"/>
</dbReference>
<evidence type="ECO:0000256" key="1">
    <source>
        <dbReference type="ARBA" id="ARBA00004141"/>
    </source>
</evidence>
<keyword evidence="8" id="KW-1185">Reference proteome</keyword>
<dbReference type="AlphaFoldDB" id="A0AAD6N1C9"/>
<protein>
    <submittedName>
        <fullName evidence="7">Efflux pump antibiotic resistance protein</fullName>
    </submittedName>
</protein>
<feature type="transmembrane region" description="Helical" evidence="5">
    <location>
        <begin position="245"/>
        <end position="266"/>
    </location>
</feature>
<evidence type="ECO:0000313" key="7">
    <source>
        <dbReference type="EMBL" id="KAJ5741101.1"/>
    </source>
</evidence>
<dbReference type="InterPro" id="IPR036259">
    <property type="entry name" value="MFS_trans_sf"/>
</dbReference>
<feature type="transmembrane region" description="Helical" evidence="5">
    <location>
        <begin position="151"/>
        <end position="173"/>
    </location>
</feature>
<feature type="transmembrane region" description="Helical" evidence="5">
    <location>
        <begin position="185"/>
        <end position="203"/>
    </location>
</feature>
<evidence type="ECO:0000313" key="8">
    <source>
        <dbReference type="Proteomes" id="UP001215712"/>
    </source>
</evidence>
<dbReference type="PANTHER" id="PTHR23501">
    <property type="entry name" value="MAJOR FACILITATOR SUPERFAMILY"/>
    <property type="match status" value="1"/>
</dbReference>
<dbReference type="InterPro" id="IPR011701">
    <property type="entry name" value="MFS"/>
</dbReference>
<gene>
    <name evidence="7" type="ORF">N7493_000973</name>
</gene>
<comment type="subcellular location">
    <subcellularLocation>
        <location evidence="1">Membrane</location>
        <topology evidence="1">Multi-pass membrane protein</topology>
    </subcellularLocation>
</comment>
<dbReference type="InterPro" id="IPR001958">
    <property type="entry name" value="Tet-R_TetA/multi-R_MdtG-like"/>
</dbReference>
<sequence length="481" mass="51926">MIVSDMDRIDHVLKETDTHNQDFTSIHHDNTEAGCDIIDSTPPEEWRVNRAELLAVGSLAVVSLLVALDATILVPVLPTLAEKLHGTAVESFWAGTAFLLPSATFQPVIGALSDVFGPRELMLSSVSLFIVGSVIAALANQFPQLIAGRVIQGIGGGGIITLVLIVCTDIIPLRQRPRFNSYIQVSWAVGTVSGPLIGGAFGQNVTRRWIFWINLPIGVVGGAMVLFTIRLRTRQRSFATKLSEIYWIGSFLLIGFVMYAGLFYISLYLLSVVDLSPIMAGVFMIPITAGLIPASIAVGIAISKRGTFRWALWWGWSVITIGNGLLILLGLHTKVYAKVLIFLILGVGHGLLINSLNFAIQAIAPIEDVAYATALYVFMRGVGMCLGVAIGGTIFQNSLSRQLVIRGLPTSIASDADGYVGVLHHLPNNSDEIHGLREAYVSAFHALFIVLTTVCWVTGLLGTAIKHHSLDKPIVSDHDLT</sequence>
<organism evidence="7 8">
    <name type="scientific">Penicillium malachiteum</name>
    <dbReference type="NCBI Taxonomy" id="1324776"/>
    <lineage>
        <taxon>Eukaryota</taxon>
        <taxon>Fungi</taxon>
        <taxon>Dikarya</taxon>
        <taxon>Ascomycota</taxon>
        <taxon>Pezizomycotina</taxon>
        <taxon>Eurotiomycetes</taxon>
        <taxon>Eurotiomycetidae</taxon>
        <taxon>Eurotiales</taxon>
        <taxon>Aspergillaceae</taxon>
        <taxon>Penicillium</taxon>
    </lineage>
</organism>
<feature type="transmembrane region" description="Helical" evidence="5">
    <location>
        <begin position="278"/>
        <end position="303"/>
    </location>
</feature>
<feature type="transmembrane region" description="Helical" evidence="5">
    <location>
        <begin position="335"/>
        <end position="357"/>
    </location>
</feature>
<reference evidence="7" key="2">
    <citation type="submission" date="2023-01" db="EMBL/GenBank/DDBJ databases">
        <authorList>
            <person name="Petersen C."/>
        </authorList>
    </citation>
    <scope>NUCLEOTIDE SEQUENCE</scope>
    <source>
        <strain evidence="7">IBT 17514</strain>
    </source>
</reference>
<feature type="transmembrane region" description="Helical" evidence="5">
    <location>
        <begin position="53"/>
        <end position="77"/>
    </location>
</feature>
<reference evidence="7" key="1">
    <citation type="journal article" date="2023" name="IMA Fungus">
        <title>Comparative genomic study of the Penicillium genus elucidates a diverse pangenome and 15 lateral gene transfer events.</title>
        <authorList>
            <person name="Petersen C."/>
            <person name="Sorensen T."/>
            <person name="Nielsen M.R."/>
            <person name="Sondergaard T.E."/>
            <person name="Sorensen J.L."/>
            <person name="Fitzpatrick D.A."/>
            <person name="Frisvad J.C."/>
            <person name="Nielsen K.L."/>
        </authorList>
    </citation>
    <scope>NUCLEOTIDE SEQUENCE</scope>
    <source>
        <strain evidence="7">IBT 17514</strain>
    </source>
</reference>